<evidence type="ECO:0000256" key="1">
    <source>
        <dbReference type="SAM" id="MobiDB-lite"/>
    </source>
</evidence>
<feature type="compositionally biased region" description="Basic and acidic residues" evidence="1">
    <location>
        <begin position="94"/>
        <end position="126"/>
    </location>
</feature>
<evidence type="ECO:0000313" key="4">
    <source>
        <dbReference type="Proteomes" id="UP000028837"/>
    </source>
</evidence>
<feature type="compositionally biased region" description="Polar residues" evidence="1">
    <location>
        <begin position="56"/>
        <end position="71"/>
    </location>
</feature>
<organism evidence="3 4">
    <name type="scientific">Toxoplasma gondii GAB2-2007-GAL-DOM2</name>
    <dbReference type="NCBI Taxonomy" id="1130820"/>
    <lineage>
        <taxon>Eukaryota</taxon>
        <taxon>Sar</taxon>
        <taxon>Alveolata</taxon>
        <taxon>Apicomplexa</taxon>
        <taxon>Conoidasida</taxon>
        <taxon>Coccidia</taxon>
        <taxon>Eucoccidiorida</taxon>
        <taxon>Eimeriorina</taxon>
        <taxon>Sarcocystidae</taxon>
        <taxon>Toxoplasma</taxon>
    </lineage>
</organism>
<feature type="region of interest" description="Disordered" evidence="1">
    <location>
        <begin position="765"/>
        <end position="810"/>
    </location>
</feature>
<feature type="region of interest" description="Disordered" evidence="1">
    <location>
        <begin position="1"/>
        <end position="126"/>
    </location>
</feature>
<name>A0A086JPC1_TOXGO</name>
<feature type="compositionally biased region" description="Basic and acidic residues" evidence="1">
    <location>
        <begin position="788"/>
        <end position="810"/>
    </location>
</feature>
<sequence>MGRVFLSTESSEECPCQGTDLRDSNPRSESRSSLPPSLTFSSSSPCPLSSAVSSPTGVQCSPVSPFSNAFSDTEGKNMRQTRQAGEQGTQNREGNTERTRIQEGREERQQERDRGTERGREQERDHDSNVCLLCRSNGVITQWGIERVDSFSSSDTGSSGFWENAFFAVSPQDRRPLLLGTFSDESLGGALRELTADGLVAKMRGQQKQRVSVHVAADRCLNFVQKNFRYEFMEFSDLVQSIRFQINGDDRRMSETPETHRDETPVEKREGGNSRGGEVSTYSCGRASLSTSSQEGALQSDRKFFYFRSLGRRPAKDPSSLSAMSSAIAAAFHLPPGLRLEDANAPASWLSFASSSFPSSSCSSSSSSSESSSSSYSCSSASSSLSSSASAVLPSLHSSCCCSASSSQSASSPSSLSQSAAFSASPGPSLSVESSSSERCLATSVSDSGLPAPAPQSLGNIASGESNGNAERSGKGSSAIGASAATVNCGERASRALTASAAPRECASPVRAGETGKAKALSGSSAAVFNMRSNCLRSDPGEAETAVRRPVDDEQRCHGDTKQAKKNKNNRGIESRGCNAKDENAHAFLAAPSVRLQEHSTVLRVAQPGLELWTHYDIPDNFLVQISGYKRVFLFPPSTVNRLGIRESSSPIQGLVSGVADLSTYPDAGLALREASFVDLSPGSILFLPSRWIHGVFMFPAVADLCVNCQTYVKQLGSRPVAPSAYLRTDESWKGRRQTNAVSQTSCGEKGGTVAVQWGQGECGEAEEAEGSGAHTNGSRSKFGGMVENRKREDTGKTSDQHEAENGADKNGVEKADACVSINVFFYDRTEPNVVYAKKDIYGNKDPPAYDNARAVLDEQLVPVLASLPKTAAAFYLRKLSLELLRRAATLESATNPQSPSRG</sequence>
<dbReference type="Gene3D" id="6.10.140.1470">
    <property type="match status" value="1"/>
</dbReference>
<reference evidence="3 4" key="1">
    <citation type="submission" date="2014-02" db="EMBL/GenBank/DDBJ databases">
        <authorList>
            <person name="Sibley D."/>
            <person name="Venepally P."/>
            <person name="Karamycheva S."/>
            <person name="Hadjithomas M."/>
            <person name="Khan A."/>
            <person name="Brunk B."/>
            <person name="Roos D."/>
            <person name="Caler E."/>
            <person name="Lorenzi H."/>
        </authorList>
    </citation>
    <scope>NUCLEOTIDE SEQUENCE [LARGE SCALE GENOMIC DNA]</scope>
    <source>
        <strain evidence="3 4">GAB2-2007-GAL-DOM2</strain>
    </source>
</reference>
<dbReference type="EMBL" id="AHZU02001287">
    <property type="protein sequence ID" value="KFG33989.1"/>
    <property type="molecule type" value="Genomic_DNA"/>
</dbReference>
<dbReference type="InterPro" id="IPR003347">
    <property type="entry name" value="JmjC_dom"/>
</dbReference>
<comment type="caution">
    <text evidence="3">The sequence shown here is derived from an EMBL/GenBank/DDBJ whole genome shotgun (WGS) entry which is preliminary data.</text>
</comment>
<feature type="region of interest" description="Disordered" evidence="1">
    <location>
        <begin position="444"/>
        <end position="477"/>
    </location>
</feature>
<feature type="compositionally biased region" description="Polar residues" evidence="1">
    <location>
        <begin position="78"/>
        <end position="93"/>
    </location>
</feature>
<evidence type="ECO:0000259" key="2">
    <source>
        <dbReference type="PROSITE" id="PS51184"/>
    </source>
</evidence>
<accession>A0A086JPC1</accession>
<feature type="compositionally biased region" description="Low complexity" evidence="1">
    <location>
        <begin position="31"/>
        <end position="55"/>
    </location>
</feature>
<feature type="compositionally biased region" description="Basic and acidic residues" evidence="1">
    <location>
        <begin position="249"/>
        <end position="272"/>
    </location>
</feature>
<dbReference type="InterPro" id="IPR041667">
    <property type="entry name" value="Cupin_8"/>
</dbReference>
<feature type="region of interest" description="Disordered" evidence="1">
    <location>
        <begin position="557"/>
        <end position="576"/>
    </location>
</feature>
<protein>
    <submittedName>
        <fullName evidence="3">JmjC domain-containing protein C2orf60</fullName>
    </submittedName>
</protein>
<feature type="compositionally biased region" description="Polar residues" evidence="1">
    <location>
        <begin position="457"/>
        <end position="470"/>
    </location>
</feature>
<feature type="region of interest" description="Disordered" evidence="1">
    <location>
        <begin position="249"/>
        <end position="284"/>
    </location>
</feature>
<feature type="domain" description="JmjC" evidence="2">
    <location>
        <begin position="578"/>
        <end position="725"/>
    </location>
</feature>
<dbReference type="InterPro" id="IPR014710">
    <property type="entry name" value="RmlC-like_jellyroll"/>
</dbReference>
<feature type="compositionally biased region" description="Basic and acidic residues" evidence="1">
    <location>
        <begin position="20"/>
        <end position="30"/>
    </location>
</feature>
<dbReference type="PANTHER" id="PTHR12461:SF105">
    <property type="entry name" value="HYPOXIA-INDUCIBLE FACTOR 1-ALPHA INHIBITOR"/>
    <property type="match status" value="1"/>
</dbReference>
<proteinExistence type="predicted"/>
<dbReference type="Proteomes" id="UP000028837">
    <property type="component" value="Unassembled WGS sequence"/>
</dbReference>
<dbReference type="OrthoDB" id="263283at2759"/>
<dbReference type="AlphaFoldDB" id="A0A086JPC1"/>
<evidence type="ECO:0000313" key="3">
    <source>
        <dbReference type="EMBL" id="KFG33989.1"/>
    </source>
</evidence>
<dbReference type="PANTHER" id="PTHR12461">
    <property type="entry name" value="HYPOXIA-INDUCIBLE FACTOR 1 ALPHA INHIBITOR-RELATED"/>
    <property type="match status" value="1"/>
</dbReference>
<dbReference type="Pfam" id="PF13621">
    <property type="entry name" value="Cupin_8"/>
    <property type="match status" value="1"/>
</dbReference>
<dbReference type="SUPFAM" id="SSF51197">
    <property type="entry name" value="Clavaminate synthase-like"/>
    <property type="match status" value="1"/>
</dbReference>
<gene>
    <name evidence="3" type="ORF">TGDOM2_259210</name>
</gene>
<dbReference type="Gene3D" id="2.60.120.650">
    <property type="entry name" value="Cupin"/>
    <property type="match status" value="1"/>
</dbReference>
<dbReference type="PROSITE" id="PS51184">
    <property type="entry name" value="JMJC"/>
    <property type="match status" value="1"/>
</dbReference>
<dbReference type="Gene3D" id="2.60.120.10">
    <property type="entry name" value="Jelly Rolls"/>
    <property type="match status" value="1"/>
</dbReference>
<dbReference type="VEuPathDB" id="ToxoDB:TGDOM2_259210"/>